<dbReference type="EMBL" id="AP026818">
    <property type="protein sequence ID" value="BDR80509.1"/>
    <property type="molecule type" value="Genomic_DNA"/>
</dbReference>
<dbReference type="PROSITE" id="PS50283">
    <property type="entry name" value="NA_SOLUT_SYMP_3"/>
    <property type="match status" value="1"/>
</dbReference>
<reference evidence="16 17" key="1">
    <citation type="submission" date="2018-06" db="EMBL/GenBank/DDBJ databases">
        <title>Genome conservation of Clostridium tetani.</title>
        <authorList>
            <person name="Bruggemann H."/>
            <person name="Popoff M.R."/>
        </authorList>
    </citation>
    <scope>NUCLEOTIDE SEQUENCE [LARGE SCALE GENOMIC DNA]</scope>
    <source>
        <strain evidence="16 17">2017.061</strain>
    </source>
</reference>
<feature type="transmembrane region" description="Helical" evidence="14">
    <location>
        <begin position="280"/>
        <end position="301"/>
    </location>
</feature>
<feature type="transmembrane region" description="Helical" evidence="14">
    <location>
        <begin position="125"/>
        <end position="144"/>
    </location>
</feature>
<evidence type="ECO:0000256" key="12">
    <source>
        <dbReference type="ARBA" id="ARBA00033708"/>
    </source>
</evidence>
<feature type="transmembrane region" description="Helical" evidence="14">
    <location>
        <begin position="240"/>
        <end position="259"/>
    </location>
</feature>
<feature type="transmembrane region" description="Helical" evidence="14">
    <location>
        <begin position="75"/>
        <end position="95"/>
    </location>
</feature>
<feature type="transmembrane region" description="Helical" evidence="14">
    <location>
        <begin position="450"/>
        <end position="472"/>
    </location>
</feature>
<evidence type="ECO:0000256" key="10">
    <source>
        <dbReference type="ARBA" id="ARBA00023136"/>
    </source>
</evidence>
<dbReference type="AlphaFoldDB" id="A0A4Q0VE82"/>
<dbReference type="Pfam" id="PF00474">
    <property type="entry name" value="SSF"/>
    <property type="match status" value="1"/>
</dbReference>
<evidence type="ECO:0000313" key="16">
    <source>
        <dbReference type="EMBL" id="RXI50514.1"/>
    </source>
</evidence>
<evidence type="ECO:0000256" key="3">
    <source>
        <dbReference type="ARBA" id="ARBA00022448"/>
    </source>
</evidence>
<evidence type="ECO:0000256" key="11">
    <source>
        <dbReference type="ARBA" id="ARBA00023201"/>
    </source>
</evidence>
<evidence type="ECO:0000313" key="15">
    <source>
        <dbReference type="EMBL" id="BDR80509.1"/>
    </source>
</evidence>
<dbReference type="Gene3D" id="1.20.1730.10">
    <property type="entry name" value="Sodium/glucose cotransporter"/>
    <property type="match status" value="1"/>
</dbReference>
<dbReference type="CDD" id="cd10322">
    <property type="entry name" value="SLC5sbd"/>
    <property type="match status" value="1"/>
</dbReference>
<comment type="catalytic activity">
    <reaction evidence="12">
        <text>L-proline(in) + Na(+)(in) = L-proline(out) + Na(+)(out)</text>
        <dbReference type="Rhea" id="RHEA:28967"/>
        <dbReference type="ChEBI" id="CHEBI:29101"/>
        <dbReference type="ChEBI" id="CHEBI:60039"/>
    </reaction>
</comment>
<evidence type="ECO:0000256" key="6">
    <source>
        <dbReference type="ARBA" id="ARBA00022847"/>
    </source>
</evidence>
<evidence type="ECO:0000313" key="18">
    <source>
        <dbReference type="Proteomes" id="UP001321763"/>
    </source>
</evidence>
<comment type="subcellular location">
    <subcellularLocation>
        <location evidence="1">Cell membrane</location>
        <topology evidence="1">Multi-pass membrane protein</topology>
    </subcellularLocation>
</comment>
<keyword evidence="11" id="KW-0739">Sodium transport</keyword>
<evidence type="ECO:0000256" key="1">
    <source>
        <dbReference type="ARBA" id="ARBA00004651"/>
    </source>
</evidence>
<feature type="transmembrane region" description="Helical" evidence="14">
    <location>
        <begin position="47"/>
        <end position="69"/>
    </location>
</feature>
<feature type="transmembrane region" description="Helical" evidence="14">
    <location>
        <begin position="6"/>
        <end position="26"/>
    </location>
</feature>
<evidence type="ECO:0000256" key="5">
    <source>
        <dbReference type="ARBA" id="ARBA00022692"/>
    </source>
</evidence>
<feature type="transmembrane region" description="Helical" evidence="14">
    <location>
        <begin position="370"/>
        <end position="389"/>
    </location>
</feature>
<evidence type="ECO:0000256" key="4">
    <source>
        <dbReference type="ARBA" id="ARBA00022475"/>
    </source>
</evidence>
<proteinExistence type="inferred from homology"/>
<name>A0A4Q0VE82_CLOTA</name>
<dbReference type="PANTHER" id="PTHR48086">
    <property type="entry name" value="SODIUM/PROLINE SYMPORTER-RELATED"/>
    <property type="match status" value="1"/>
</dbReference>
<comment type="similarity">
    <text evidence="2 13">Belongs to the sodium:solute symporter (SSF) (TC 2.A.21) family.</text>
</comment>
<dbReference type="RefSeq" id="WP_129029601.1">
    <property type="nucleotide sequence ID" value="NZ_AP026806.1"/>
</dbReference>
<evidence type="ECO:0000256" key="2">
    <source>
        <dbReference type="ARBA" id="ARBA00006434"/>
    </source>
</evidence>
<dbReference type="GO" id="GO:0005886">
    <property type="term" value="C:plasma membrane"/>
    <property type="evidence" value="ECO:0007669"/>
    <property type="project" value="UniProtKB-SubCell"/>
</dbReference>
<evidence type="ECO:0000313" key="17">
    <source>
        <dbReference type="Proteomes" id="UP000290921"/>
    </source>
</evidence>
<feature type="transmembrane region" description="Helical" evidence="14">
    <location>
        <begin position="321"/>
        <end position="350"/>
    </location>
</feature>
<accession>A0A4Q0VE82</accession>
<protein>
    <submittedName>
        <fullName evidence="15">Sodium/panthothenate symporter</fullName>
    </submittedName>
    <submittedName>
        <fullName evidence="16">Sodium:solute symporter family protein</fullName>
    </submittedName>
</protein>
<gene>
    <name evidence="15" type="primary">panF</name>
    <name evidence="16" type="ORF">DP130_00655</name>
    <name evidence="15" type="ORF">K234311028_07550</name>
</gene>
<dbReference type="GO" id="GO:0015293">
    <property type="term" value="F:symporter activity"/>
    <property type="evidence" value="ECO:0007669"/>
    <property type="project" value="UniProtKB-KW"/>
</dbReference>
<evidence type="ECO:0000256" key="9">
    <source>
        <dbReference type="ARBA" id="ARBA00023065"/>
    </source>
</evidence>
<keyword evidence="6" id="KW-0769">Symport</keyword>
<keyword evidence="3" id="KW-0813">Transport</keyword>
<sequence length="486" mass="52867">MNTGLLSFFIIVIYLALMLGITIHSSRKSKASNAEGFFLANRGVNSFLLPLTMIAAMQSTFAFLGAPGMYYTHGISYMVLVLSQVWVALMVIYFGNKICKLGKKYGYMSIGDYFQDRYESDYLKVLASCISVLMTIVFLSMQYVGNARAISVISGGMVSYKSAILVSAIFSLLYVVIGGASSVVLIDAIQAVILLVGMVLAAAVAIVPAGGVENLFKTAIETTPELLSRPGPNGLYNSKYWIMQFIVLPFGIWLCPHVWMKSLMAKDEKALSRSALSIPVSQVLIYGFATLFIGLAGHQLIGKVDAADNVLPILMNNHANWFLAALIMAAAVAAGMSTINSMILVTSQIVSQDLILMKKKDKVTDKQNLILSRIIILTIVIIGSLIALRPPKTLVQVVQDVAYTGLAQMAPAFVLGLYWKNARKEGAIVGMTVGTIILFATRILNVTPLGIPGFLWGFFINILCLVVISIAFKCKDNTRAEERFFA</sequence>
<dbReference type="GO" id="GO:0006814">
    <property type="term" value="P:sodium ion transport"/>
    <property type="evidence" value="ECO:0007669"/>
    <property type="project" value="UniProtKB-KW"/>
</dbReference>
<feature type="transmembrane region" description="Helical" evidence="14">
    <location>
        <begin position="401"/>
        <end position="419"/>
    </location>
</feature>
<keyword evidence="4" id="KW-1003">Cell membrane</keyword>
<dbReference type="PANTHER" id="PTHR48086:SF3">
    <property type="entry name" value="SODIUM_PROLINE SYMPORTER"/>
    <property type="match status" value="1"/>
</dbReference>
<organism evidence="16 17">
    <name type="scientific">Clostridium tetani</name>
    <dbReference type="NCBI Taxonomy" id="1513"/>
    <lineage>
        <taxon>Bacteria</taxon>
        <taxon>Bacillati</taxon>
        <taxon>Bacillota</taxon>
        <taxon>Clostridia</taxon>
        <taxon>Eubacteriales</taxon>
        <taxon>Clostridiaceae</taxon>
        <taxon>Clostridium</taxon>
    </lineage>
</organism>
<evidence type="ECO:0000256" key="13">
    <source>
        <dbReference type="RuleBase" id="RU362091"/>
    </source>
</evidence>
<dbReference type="InterPro" id="IPR038377">
    <property type="entry name" value="Na/Glc_symporter_sf"/>
</dbReference>
<keyword evidence="8" id="KW-0915">Sodium</keyword>
<dbReference type="InterPro" id="IPR001734">
    <property type="entry name" value="Na/solute_symporter"/>
</dbReference>
<feature type="transmembrane region" description="Helical" evidence="14">
    <location>
        <begin position="192"/>
        <end position="211"/>
    </location>
</feature>
<evidence type="ECO:0000256" key="7">
    <source>
        <dbReference type="ARBA" id="ARBA00022989"/>
    </source>
</evidence>
<evidence type="ECO:0000256" key="14">
    <source>
        <dbReference type="SAM" id="Phobius"/>
    </source>
</evidence>
<reference evidence="15 18" key="2">
    <citation type="submission" date="2022-09" db="EMBL/GenBank/DDBJ databases">
        <title>complete genome sequences of Clostridium tetani str. KHSU-234311-028 isolated from soil.</title>
        <authorList>
            <person name="Sekizuka T."/>
            <person name="Shitada C."/>
            <person name="Takahashi M."/>
            <person name="Kuroda M."/>
        </authorList>
    </citation>
    <scope>NUCLEOTIDE SEQUENCE [LARGE SCALE GENOMIC DNA]</scope>
    <source>
        <strain evidence="15 18">KHSU-234311-028</strain>
    </source>
</reference>
<dbReference type="Proteomes" id="UP000290921">
    <property type="component" value="Unassembled WGS sequence"/>
</dbReference>
<keyword evidence="9" id="KW-0406">Ion transport</keyword>
<dbReference type="EMBL" id="QMAP01000001">
    <property type="protein sequence ID" value="RXI50514.1"/>
    <property type="molecule type" value="Genomic_DNA"/>
</dbReference>
<feature type="transmembrane region" description="Helical" evidence="14">
    <location>
        <begin position="164"/>
        <end position="185"/>
    </location>
</feature>
<dbReference type="Proteomes" id="UP001321763">
    <property type="component" value="Chromosome"/>
</dbReference>
<keyword evidence="7 14" id="KW-1133">Transmembrane helix</keyword>
<dbReference type="InterPro" id="IPR050277">
    <property type="entry name" value="Sodium:Solute_Symporter"/>
</dbReference>
<keyword evidence="5 14" id="KW-0812">Transmembrane</keyword>
<evidence type="ECO:0000256" key="8">
    <source>
        <dbReference type="ARBA" id="ARBA00023053"/>
    </source>
</evidence>
<feature type="transmembrane region" description="Helical" evidence="14">
    <location>
        <begin position="426"/>
        <end position="444"/>
    </location>
</feature>
<keyword evidence="10 14" id="KW-0472">Membrane</keyword>